<dbReference type="EMBL" id="JBAMIC010000012">
    <property type="protein sequence ID" value="KAK7099156.1"/>
    <property type="molecule type" value="Genomic_DNA"/>
</dbReference>
<dbReference type="Proteomes" id="UP001374579">
    <property type="component" value="Unassembled WGS sequence"/>
</dbReference>
<accession>A0AAN9B5T7</accession>
<evidence type="ECO:0000313" key="2">
    <source>
        <dbReference type="EMBL" id="KAK7099156.1"/>
    </source>
</evidence>
<name>A0AAN9B5T7_9CAEN</name>
<gene>
    <name evidence="2" type="ORF">V1264_003341</name>
</gene>
<protein>
    <submittedName>
        <fullName evidence="2">Uncharacterized protein</fullName>
    </submittedName>
</protein>
<proteinExistence type="predicted"/>
<dbReference type="AlphaFoldDB" id="A0AAN9B5T7"/>
<feature type="region of interest" description="Disordered" evidence="1">
    <location>
        <begin position="1"/>
        <end position="27"/>
    </location>
</feature>
<organism evidence="2 3">
    <name type="scientific">Littorina saxatilis</name>
    <dbReference type="NCBI Taxonomy" id="31220"/>
    <lineage>
        <taxon>Eukaryota</taxon>
        <taxon>Metazoa</taxon>
        <taxon>Spiralia</taxon>
        <taxon>Lophotrochozoa</taxon>
        <taxon>Mollusca</taxon>
        <taxon>Gastropoda</taxon>
        <taxon>Caenogastropoda</taxon>
        <taxon>Littorinimorpha</taxon>
        <taxon>Littorinoidea</taxon>
        <taxon>Littorinidae</taxon>
        <taxon>Littorina</taxon>
    </lineage>
</organism>
<sequence length="162" mass="18140">MHLHPRLSTQTGVPPKRPAPPCHQGSRLSPSVPYLWTPRQGLKSWQIGMCGLWTSGEKELILDLRQVCHSPCQANFPCHRCWYSQGRRCPRGHQHCQVLVVDILHLHLSCSCVCAAQLQPSAPLLLSSHRYEPPSSCQPWPLSSHQLGSHHDPSLWTSPSLA</sequence>
<reference evidence="2 3" key="1">
    <citation type="submission" date="2024-02" db="EMBL/GenBank/DDBJ databases">
        <title>Chromosome-scale genome assembly of the rough periwinkle Littorina saxatilis.</title>
        <authorList>
            <person name="De Jode A."/>
            <person name="Faria R."/>
            <person name="Formenti G."/>
            <person name="Sims Y."/>
            <person name="Smith T.P."/>
            <person name="Tracey A."/>
            <person name="Wood J.M.D."/>
            <person name="Zagrodzka Z.B."/>
            <person name="Johannesson K."/>
            <person name="Butlin R.K."/>
            <person name="Leder E.H."/>
        </authorList>
    </citation>
    <scope>NUCLEOTIDE SEQUENCE [LARGE SCALE GENOMIC DNA]</scope>
    <source>
        <strain evidence="2">Snail1</strain>
        <tissue evidence="2">Muscle</tissue>
    </source>
</reference>
<keyword evidence="3" id="KW-1185">Reference proteome</keyword>
<comment type="caution">
    <text evidence="2">The sequence shown here is derived from an EMBL/GenBank/DDBJ whole genome shotgun (WGS) entry which is preliminary data.</text>
</comment>
<evidence type="ECO:0000313" key="3">
    <source>
        <dbReference type="Proteomes" id="UP001374579"/>
    </source>
</evidence>
<evidence type="ECO:0000256" key="1">
    <source>
        <dbReference type="SAM" id="MobiDB-lite"/>
    </source>
</evidence>